<keyword evidence="2" id="KW-0472">Membrane</keyword>
<dbReference type="AlphaFoldDB" id="A0A0G0WXE6"/>
<organism evidence="3 4">
    <name type="scientific">candidate division WWE3 bacterium GW2011_GWB1_41_6</name>
    <dbReference type="NCBI Taxonomy" id="1619112"/>
    <lineage>
        <taxon>Bacteria</taxon>
        <taxon>Katanobacteria</taxon>
    </lineage>
</organism>
<feature type="transmembrane region" description="Helical" evidence="2">
    <location>
        <begin position="99"/>
        <end position="126"/>
    </location>
</feature>
<dbReference type="EMBL" id="LCBS01000012">
    <property type="protein sequence ID" value="KKS16827.1"/>
    <property type="molecule type" value="Genomic_DNA"/>
</dbReference>
<reference evidence="3 4" key="1">
    <citation type="journal article" date="2015" name="Nature">
        <title>rRNA introns, odd ribosomes, and small enigmatic genomes across a large radiation of phyla.</title>
        <authorList>
            <person name="Brown C.T."/>
            <person name="Hug L.A."/>
            <person name="Thomas B.C."/>
            <person name="Sharon I."/>
            <person name="Castelle C.J."/>
            <person name="Singh A."/>
            <person name="Wilkins M.J."/>
            <person name="Williams K.H."/>
            <person name="Banfield J.F."/>
        </authorList>
    </citation>
    <scope>NUCLEOTIDE SEQUENCE [LARGE SCALE GENOMIC DNA]</scope>
</reference>
<evidence type="ECO:0000313" key="4">
    <source>
        <dbReference type="Proteomes" id="UP000034163"/>
    </source>
</evidence>
<evidence type="ECO:0000256" key="1">
    <source>
        <dbReference type="SAM" id="MobiDB-lite"/>
    </source>
</evidence>
<dbReference type="Proteomes" id="UP000034163">
    <property type="component" value="Unassembled WGS sequence"/>
</dbReference>
<accession>A0A0G0WXE6</accession>
<protein>
    <submittedName>
        <fullName evidence="3">Uncharacterized protein</fullName>
    </submittedName>
</protein>
<evidence type="ECO:0000256" key="2">
    <source>
        <dbReference type="SAM" id="Phobius"/>
    </source>
</evidence>
<dbReference type="SUPFAM" id="SSF82866">
    <property type="entry name" value="Multidrug efflux transporter AcrB transmembrane domain"/>
    <property type="match status" value="1"/>
</dbReference>
<sequence length="127" mass="13861">MVNRKDKECPKCGSGARPLKGKCPHCGSARGPRSDREVLYHKSKRRPRPELSYVWGSVRNDVEEPQPTAQKDFVKSIIAVGLIIVVVGLLLAFDSPNPLMTFAVVLGIGVPVDLLVSLFVLMILGLP</sequence>
<keyword evidence="2" id="KW-0812">Transmembrane</keyword>
<feature type="region of interest" description="Disordered" evidence="1">
    <location>
        <begin position="1"/>
        <end position="33"/>
    </location>
</feature>
<name>A0A0G0WXE6_UNCKA</name>
<feature type="transmembrane region" description="Helical" evidence="2">
    <location>
        <begin position="73"/>
        <end position="93"/>
    </location>
</feature>
<gene>
    <name evidence="3" type="ORF">UU72_C0012G0021</name>
</gene>
<comment type="caution">
    <text evidence="3">The sequence shown here is derived from an EMBL/GenBank/DDBJ whole genome shotgun (WGS) entry which is preliminary data.</text>
</comment>
<keyword evidence="2" id="KW-1133">Transmembrane helix</keyword>
<evidence type="ECO:0000313" key="3">
    <source>
        <dbReference type="EMBL" id="KKS16827.1"/>
    </source>
</evidence>
<proteinExistence type="predicted"/>
<feature type="compositionally biased region" description="Basic and acidic residues" evidence="1">
    <location>
        <begin position="1"/>
        <end position="10"/>
    </location>
</feature>